<dbReference type="InterPro" id="IPR041569">
    <property type="entry name" value="AAA_lid_3"/>
</dbReference>
<dbReference type="Pfam" id="PF00004">
    <property type="entry name" value="AAA"/>
    <property type="match status" value="2"/>
</dbReference>
<dbReference type="SUPFAM" id="SSF52540">
    <property type="entry name" value="P-loop containing nucleoside triphosphate hydrolases"/>
    <property type="match status" value="2"/>
</dbReference>
<dbReference type="GO" id="GO:0005524">
    <property type="term" value="F:ATP binding"/>
    <property type="evidence" value="ECO:0007669"/>
    <property type="project" value="UniProtKB-KW"/>
</dbReference>
<keyword evidence="1" id="KW-0677">Repeat</keyword>
<dbReference type="InterPro" id="IPR050168">
    <property type="entry name" value="AAA_ATPase_domain"/>
</dbReference>
<feature type="region of interest" description="Disordered" evidence="5">
    <location>
        <begin position="202"/>
        <end position="228"/>
    </location>
</feature>
<dbReference type="RefSeq" id="WP_264015192.1">
    <property type="nucleotide sequence ID" value="NZ_JACKSJ010000223.1"/>
</dbReference>
<keyword evidence="3 4" id="KW-0067">ATP-binding</keyword>
<dbReference type="GO" id="GO:0016887">
    <property type="term" value="F:ATP hydrolysis activity"/>
    <property type="evidence" value="ECO:0007669"/>
    <property type="project" value="InterPro"/>
</dbReference>
<sequence>MTGTEFAEDDYALTHLRLTARLNTSALDNRRGVVRLHPEAIAALGLREWDAVALTGARTTAAVVGVAPPGTPTGTALLDDVTLSNAGLRETSTVIVAPVTVYGARSVTVSGSRLATQSISSATLRQALLGKVMTVGDTVSLLPRDLGPGTSTSAATSALASSVGITWTSELLTVTGVDPAGPVSVQPNSVVSWGDGTVSVSDRGSAGVDSSVGQATVTTPSQRPSVSADDLKGVHSQVSRLTEWLKLSLDEPELLQTLGAAANLGVLVSGPAGVGKATMVRVVCADRRLVELDGPEVGALHAEDRLRSVSAAVETVRDGGGVLLITDIDALLPSTAEPVATLILTELRSAVATSGVAFVATTAMPDGVDPRLRGPDLCDRELGVSLPDGATRKALLEVLLRDVPAGELQLDEIAGRTPGFVVADLCALVREAALRAAARASTEGTAPALVQEDLTGALSVIRPLSRSSTEEVAVGSVTLEDVGDMVATKQALTEAVLWPLQHPDTFARLGVEPPRGVLLYGPPGCGKTFVVRALASSGRLSVHAVKGAELMDKWVGASEKAVRELFRRARDSAPSLVFLDEIDALAPRRGQSFDSGVTDRVVAALLTELDGIEPMNDVVVLGATNRPDLIDPALLRPGRLERLVFVEPPDAEARREILRTSGKSIPLAEDVDLDALADDLNGYSAADCVALLREAALTAMRRSIDAADVTAADVAAARATVRPSLDPVQVESLRAFSENR</sequence>
<dbReference type="InterPro" id="IPR003593">
    <property type="entry name" value="AAA+_ATPase"/>
</dbReference>
<dbReference type="SUPFAM" id="SSF50692">
    <property type="entry name" value="ADC-like"/>
    <property type="match status" value="1"/>
</dbReference>
<name>A0A9X2YSF1_9MYCO</name>
<dbReference type="InterPro" id="IPR003960">
    <property type="entry name" value="ATPase_AAA_CS"/>
</dbReference>
<comment type="similarity">
    <text evidence="4">Belongs to the AAA ATPase family.</text>
</comment>
<evidence type="ECO:0000256" key="5">
    <source>
        <dbReference type="SAM" id="MobiDB-lite"/>
    </source>
</evidence>
<dbReference type="InterPro" id="IPR009010">
    <property type="entry name" value="Asp_de-COase-like_dom_sf"/>
</dbReference>
<dbReference type="InterPro" id="IPR003959">
    <property type="entry name" value="ATPase_AAA_core"/>
</dbReference>
<dbReference type="EMBL" id="JACKSJ010000223">
    <property type="protein sequence ID" value="MCV7173034.1"/>
    <property type="molecule type" value="Genomic_DNA"/>
</dbReference>
<dbReference type="InterPro" id="IPR027417">
    <property type="entry name" value="P-loop_NTPase"/>
</dbReference>
<evidence type="ECO:0000259" key="6">
    <source>
        <dbReference type="SMART" id="SM00382"/>
    </source>
</evidence>
<evidence type="ECO:0000313" key="9">
    <source>
        <dbReference type="EMBL" id="MCV7173034.1"/>
    </source>
</evidence>
<dbReference type="Gene3D" id="1.10.8.60">
    <property type="match status" value="2"/>
</dbReference>
<evidence type="ECO:0000259" key="8">
    <source>
        <dbReference type="SMART" id="SM01073"/>
    </source>
</evidence>
<keyword evidence="10" id="KW-1185">Reference proteome</keyword>
<organism evidence="9 10">
    <name type="scientific">[Mycobacterium] manitobense</name>
    <dbReference type="NCBI Taxonomy" id="190147"/>
    <lineage>
        <taxon>Bacteria</taxon>
        <taxon>Bacillati</taxon>
        <taxon>Actinomycetota</taxon>
        <taxon>Actinomycetes</taxon>
        <taxon>Mycobacteriales</taxon>
        <taxon>Mycobacteriaceae</taxon>
        <taxon>Mycolicibacterium</taxon>
    </lineage>
</organism>
<evidence type="ECO:0000259" key="7">
    <source>
        <dbReference type="SMART" id="SM01072"/>
    </source>
</evidence>
<proteinExistence type="inferred from homology"/>
<dbReference type="InterPro" id="IPR003338">
    <property type="entry name" value="CDC4_N-term_subdom"/>
</dbReference>
<feature type="compositionally biased region" description="Polar residues" evidence="5">
    <location>
        <begin position="211"/>
        <end position="225"/>
    </location>
</feature>
<evidence type="ECO:0000313" key="10">
    <source>
        <dbReference type="Proteomes" id="UP001140293"/>
    </source>
</evidence>
<dbReference type="AlphaFoldDB" id="A0A9X2YSF1"/>
<feature type="domain" description="AAA+ ATPase" evidence="6">
    <location>
        <begin position="513"/>
        <end position="650"/>
    </location>
</feature>
<dbReference type="Pfam" id="PF02359">
    <property type="entry name" value="CDC48_N"/>
    <property type="match status" value="1"/>
</dbReference>
<dbReference type="PANTHER" id="PTHR23077:SF171">
    <property type="entry name" value="NUCLEAR VALOSIN-CONTAINING PROTEIN-LIKE"/>
    <property type="match status" value="1"/>
</dbReference>
<dbReference type="InterPro" id="IPR004201">
    <property type="entry name" value="Cdc48_dom2"/>
</dbReference>
<dbReference type="SMART" id="SM01073">
    <property type="entry name" value="CDC48_N"/>
    <property type="match status" value="1"/>
</dbReference>
<gene>
    <name evidence="9" type="ORF">H7I41_24215</name>
</gene>
<dbReference type="Pfam" id="PF17862">
    <property type="entry name" value="AAA_lid_3"/>
    <property type="match status" value="2"/>
</dbReference>
<protein>
    <submittedName>
        <fullName evidence="9">AAA family ATPase</fullName>
    </submittedName>
</protein>
<evidence type="ECO:0000256" key="4">
    <source>
        <dbReference type="RuleBase" id="RU003651"/>
    </source>
</evidence>
<accession>A0A9X2YSF1</accession>
<dbReference type="SMART" id="SM00382">
    <property type="entry name" value="AAA"/>
    <property type="match status" value="2"/>
</dbReference>
<reference evidence="9" key="1">
    <citation type="submission" date="2020-07" db="EMBL/GenBank/DDBJ databases">
        <authorList>
            <person name="Pettersson B.M.F."/>
            <person name="Behra P.R.K."/>
            <person name="Ramesh M."/>
            <person name="Das S."/>
            <person name="Dasgupta S."/>
            <person name="Kirsebom L.A."/>
        </authorList>
    </citation>
    <scope>NUCLEOTIDE SEQUENCE</scope>
    <source>
        <strain evidence="9">DSM 44615</strain>
    </source>
</reference>
<evidence type="ECO:0000256" key="2">
    <source>
        <dbReference type="ARBA" id="ARBA00022741"/>
    </source>
</evidence>
<keyword evidence="2 4" id="KW-0547">Nucleotide-binding</keyword>
<reference evidence="9" key="2">
    <citation type="journal article" date="2022" name="BMC Genomics">
        <title>Comparative genome analysis of mycobacteria focusing on tRNA and non-coding RNA.</title>
        <authorList>
            <person name="Behra P.R.K."/>
            <person name="Pettersson B.M.F."/>
            <person name="Ramesh M."/>
            <person name="Das S."/>
            <person name="Dasgupta S."/>
            <person name="Kirsebom L.A."/>
        </authorList>
    </citation>
    <scope>NUCLEOTIDE SEQUENCE</scope>
    <source>
        <strain evidence="9">DSM 44615</strain>
    </source>
</reference>
<comment type="caution">
    <text evidence="9">The sequence shown here is derived from an EMBL/GenBank/DDBJ whole genome shotgun (WGS) entry which is preliminary data.</text>
</comment>
<feature type="domain" description="CDC48 N-terminal subdomain" evidence="8">
    <location>
        <begin position="17"/>
        <end position="101"/>
    </location>
</feature>
<dbReference type="SMART" id="SM01072">
    <property type="entry name" value="CDC48_2"/>
    <property type="match status" value="1"/>
</dbReference>
<evidence type="ECO:0000256" key="1">
    <source>
        <dbReference type="ARBA" id="ARBA00022737"/>
    </source>
</evidence>
<dbReference type="CDD" id="cd19511">
    <property type="entry name" value="RecA-like_CDC48_r2-like"/>
    <property type="match status" value="1"/>
</dbReference>
<dbReference type="FunFam" id="3.40.50.300:FF:000018">
    <property type="entry name" value="Cell division control 48"/>
    <property type="match status" value="1"/>
</dbReference>
<dbReference type="Gene3D" id="2.40.40.20">
    <property type="match status" value="1"/>
</dbReference>
<feature type="domain" description="AAA+ ATPase" evidence="6">
    <location>
        <begin position="262"/>
        <end position="388"/>
    </location>
</feature>
<dbReference type="PANTHER" id="PTHR23077">
    <property type="entry name" value="AAA-FAMILY ATPASE"/>
    <property type="match status" value="1"/>
</dbReference>
<dbReference type="Gene3D" id="3.40.50.300">
    <property type="entry name" value="P-loop containing nucleotide triphosphate hydrolases"/>
    <property type="match status" value="2"/>
</dbReference>
<feature type="domain" description="CDC48" evidence="7">
    <location>
        <begin position="118"/>
        <end position="200"/>
    </location>
</feature>
<dbReference type="PROSITE" id="PS00674">
    <property type="entry name" value="AAA"/>
    <property type="match status" value="1"/>
</dbReference>
<dbReference type="Proteomes" id="UP001140293">
    <property type="component" value="Unassembled WGS sequence"/>
</dbReference>
<dbReference type="GO" id="GO:0005737">
    <property type="term" value="C:cytoplasm"/>
    <property type="evidence" value="ECO:0007669"/>
    <property type="project" value="UniProtKB-ARBA"/>
</dbReference>
<evidence type="ECO:0000256" key="3">
    <source>
        <dbReference type="ARBA" id="ARBA00022840"/>
    </source>
</evidence>